<evidence type="ECO:0000256" key="5">
    <source>
        <dbReference type="ARBA" id="ARBA00022927"/>
    </source>
</evidence>
<feature type="region of interest" description="Disordered" evidence="9">
    <location>
        <begin position="401"/>
        <end position="426"/>
    </location>
</feature>
<evidence type="ECO:0000313" key="12">
    <source>
        <dbReference type="WBParaSite" id="maker-uti_cns_0001928-snap-gene-0.9-mRNA-1"/>
    </source>
</evidence>
<dbReference type="AlphaFoldDB" id="A0A1I8GHT0"/>
<keyword evidence="11" id="KW-1185">Reference proteome</keyword>
<accession>A0A1I8GHT0</accession>
<evidence type="ECO:0000256" key="8">
    <source>
        <dbReference type="ARBA" id="ARBA00031340"/>
    </source>
</evidence>
<dbReference type="GO" id="GO:0000139">
    <property type="term" value="C:Golgi membrane"/>
    <property type="evidence" value="ECO:0007669"/>
    <property type="project" value="UniProtKB-SubCell"/>
</dbReference>
<dbReference type="WBParaSite" id="maker-uti_cns_0001928-snap-gene-0.9-mRNA-1">
    <property type="protein sequence ID" value="maker-uti_cns_0001928-snap-gene-0.9-mRNA-1"/>
    <property type="gene ID" value="maker-uti_cns_0001928-snap-gene-0.9"/>
</dbReference>
<protein>
    <recommendedName>
        <fullName evidence="3">Conserved oligomeric Golgi complex subunit 4</fullName>
    </recommendedName>
    <alternativeName>
        <fullName evidence="8">Component of oligomeric Golgi complex 4</fullName>
    </alternativeName>
</protein>
<dbReference type="PANTHER" id="PTHR24016">
    <property type="entry name" value="CONSERVED OLIGOMERIC GOLGI COMPLEX SUBUNIT 4"/>
    <property type="match status" value="1"/>
</dbReference>
<evidence type="ECO:0000256" key="4">
    <source>
        <dbReference type="ARBA" id="ARBA00022448"/>
    </source>
</evidence>
<dbReference type="Gene3D" id="1.20.58.1970">
    <property type="match status" value="1"/>
</dbReference>
<keyword evidence="4" id="KW-0813">Transport</keyword>
<keyword evidence="6" id="KW-0333">Golgi apparatus</keyword>
<dbReference type="Gene3D" id="1.10.287.1060">
    <property type="entry name" value="ESAT-6-like"/>
    <property type="match status" value="1"/>
</dbReference>
<dbReference type="SMART" id="SM00762">
    <property type="entry name" value="Cog4"/>
    <property type="match status" value="1"/>
</dbReference>
<evidence type="ECO:0000259" key="10">
    <source>
        <dbReference type="SMART" id="SM00762"/>
    </source>
</evidence>
<feature type="compositionally biased region" description="Low complexity" evidence="9">
    <location>
        <begin position="338"/>
        <end position="356"/>
    </location>
</feature>
<organism evidence="11 12">
    <name type="scientific">Macrostomum lignano</name>
    <dbReference type="NCBI Taxonomy" id="282301"/>
    <lineage>
        <taxon>Eukaryota</taxon>
        <taxon>Metazoa</taxon>
        <taxon>Spiralia</taxon>
        <taxon>Lophotrochozoa</taxon>
        <taxon>Platyhelminthes</taxon>
        <taxon>Rhabditophora</taxon>
        <taxon>Macrostomorpha</taxon>
        <taxon>Macrostomida</taxon>
        <taxon>Macrostomidae</taxon>
        <taxon>Macrostomum</taxon>
    </lineage>
</organism>
<evidence type="ECO:0000256" key="3">
    <source>
        <dbReference type="ARBA" id="ARBA00020975"/>
    </source>
</evidence>
<feature type="compositionally biased region" description="Gly residues" evidence="9">
    <location>
        <begin position="404"/>
        <end position="413"/>
    </location>
</feature>
<dbReference type="Pfam" id="PF20663">
    <property type="entry name" value="COG4_N"/>
    <property type="match status" value="1"/>
</dbReference>
<dbReference type="GO" id="GO:0006890">
    <property type="term" value="P:retrograde vesicle-mediated transport, Golgi to endoplasmic reticulum"/>
    <property type="evidence" value="ECO:0007669"/>
    <property type="project" value="TreeGrafter"/>
</dbReference>
<evidence type="ECO:0000256" key="7">
    <source>
        <dbReference type="ARBA" id="ARBA00023136"/>
    </source>
</evidence>
<feature type="region of interest" description="Disordered" evidence="9">
    <location>
        <begin position="331"/>
        <end position="356"/>
    </location>
</feature>
<keyword evidence="7" id="KW-0472">Membrane</keyword>
<dbReference type="PANTHER" id="PTHR24016:SF0">
    <property type="entry name" value="CONSERVED OLIGOMERIC GOLGI COMPLEX SUBUNIT 4"/>
    <property type="match status" value="1"/>
</dbReference>
<evidence type="ECO:0000256" key="2">
    <source>
        <dbReference type="ARBA" id="ARBA00009215"/>
    </source>
</evidence>
<dbReference type="GO" id="GO:0007030">
    <property type="term" value="P:Golgi organization"/>
    <property type="evidence" value="ECO:0007669"/>
    <property type="project" value="TreeGrafter"/>
</dbReference>
<dbReference type="Proteomes" id="UP000095280">
    <property type="component" value="Unplaced"/>
</dbReference>
<name>A0A1I8GHT0_9PLAT</name>
<dbReference type="InterPro" id="IPR048684">
    <property type="entry name" value="COG4_C"/>
</dbReference>
<dbReference type="InterPro" id="IPR013167">
    <property type="entry name" value="COG4_M"/>
</dbReference>
<evidence type="ECO:0000313" key="11">
    <source>
        <dbReference type="Proteomes" id="UP000095280"/>
    </source>
</evidence>
<proteinExistence type="inferred from homology"/>
<dbReference type="Pfam" id="PF08318">
    <property type="entry name" value="COG4_m"/>
    <property type="match status" value="1"/>
</dbReference>
<dbReference type="GO" id="GO:0015031">
    <property type="term" value="P:protein transport"/>
    <property type="evidence" value="ECO:0007669"/>
    <property type="project" value="UniProtKB-KW"/>
</dbReference>
<feature type="domain" description="COG4 transport protein middle alpha-helical bundle" evidence="10">
    <location>
        <begin position="186"/>
        <end position="532"/>
    </location>
</feature>
<evidence type="ECO:0000256" key="1">
    <source>
        <dbReference type="ARBA" id="ARBA00004395"/>
    </source>
</evidence>
<dbReference type="Pfam" id="PF20662">
    <property type="entry name" value="COG4_C"/>
    <property type="match status" value="1"/>
</dbReference>
<evidence type="ECO:0000256" key="6">
    <source>
        <dbReference type="ARBA" id="ARBA00023034"/>
    </source>
</evidence>
<reference evidence="12" key="1">
    <citation type="submission" date="2016-11" db="UniProtKB">
        <authorList>
            <consortium name="WormBaseParasite"/>
        </authorList>
    </citation>
    <scope>IDENTIFICATION</scope>
</reference>
<comment type="subcellular location">
    <subcellularLocation>
        <location evidence="1">Golgi apparatus membrane</location>
        <topology evidence="1">Peripheral membrane protein</topology>
    </subcellularLocation>
</comment>
<comment type="similarity">
    <text evidence="2">Belongs to the COG4 family.</text>
</comment>
<dbReference type="InterPro" id="IPR048682">
    <property type="entry name" value="COG4"/>
</dbReference>
<keyword evidence="5" id="KW-0653">Protein transport</keyword>
<dbReference type="InterPro" id="IPR048680">
    <property type="entry name" value="COG4_N"/>
</dbReference>
<dbReference type="GO" id="GO:0017119">
    <property type="term" value="C:Golgi transport complex"/>
    <property type="evidence" value="ECO:0007669"/>
    <property type="project" value="TreeGrafter"/>
</dbReference>
<sequence>MTPVNFNIFKLPTPSAIFKLTMPSVGATSITDAAAAAANQDPDLQRLLAKVERIGATTRRLDSVSNSSVAIGNGSNSSSAGLEPVLADARSLSEMIRCTSELADRVSSKVRQLDCAKSRVTAGLQRVEDIIDLKACTDGVQKALQDEDYEIAAAHIHRYLTLDETVMRMTADASEGSTLEASFEVLHKSEAVLKDIVHKQFDLAVQRQDRASIERFFKIFPLLNLHQAGLEKLGGYLGGCLREQCEKARIAASSAAGQDGGAWAAQQLLQLYEAVAASVEVHQPLVETFYGPGHLFGLLQVLQNEVDAQAKRIVDRFRSLRDLDSRVRLARTSATRHQQSQQQYGPGSQAQMMYQQQQQQGQQLDAKQLDAVLSELAVLSSRTELYLRFVSRRCLADWAAADSKGGGSGGGAASGAADSESESVEQRRQRKLDDFLGKCAVTRCIQKLVDEYCLLEEHFMREMLAKAVALDSGVGGSDPTDTRLADDAFFILKKCLRRAVSTGSADATCAALNRAADVAEAQLIGALRSRLGRGFPSGWVQDAFGSKASVEEARQAYLTALNCAEACRGNLRDLRRLLESDTTSGAGRRDREKLLSCLQAMDAGLGEALAAIVNEGVECLTEISLRPQVKQILAPLSNVSHVITEEELLAYEASDPWVEAACLRIGQLADGFQRLLLPPLFDTLLQSLAGELVLRAEKLIARKQFNRLGGLQLDREVRSLAACLSARAAWSVRDRLARLSQTAMLLGLESLDELTACWSDSVMAWRLTPAEVRHVLALRVDFRQDDLRQHGRCLDSLQN</sequence>
<evidence type="ECO:0000256" key="9">
    <source>
        <dbReference type="SAM" id="MobiDB-lite"/>
    </source>
</evidence>